<dbReference type="RefSeq" id="XP_016764593.1">
    <property type="nucleotide sequence ID" value="XM_016900984.1"/>
</dbReference>
<gene>
    <name evidence="1" type="ORF">SEPMUDRAFT_112518</name>
</gene>
<protein>
    <submittedName>
        <fullName evidence="1">Uncharacterized protein</fullName>
    </submittedName>
</protein>
<dbReference type="Proteomes" id="UP000016931">
    <property type="component" value="Unassembled WGS sequence"/>
</dbReference>
<proteinExistence type="predicted"/>
<reference evidence="1 2" key="1">
    <citation type="journal article" date="2012" name="PLoS Pathog.">
        <title>Diverse lifestyles and strategies of plant pathogenesis encoded in the genomes of eighteen Dothideomycetes fungi.</title>
        <authorList>
            <person name="Ohm R.A."/>
            <person name="Feau N."/>
            <person name="Henrissat B."/>
            <person name="Schoch C.L."/>
            <person name="Horwitz B.A."/>
            <person name="Barry K.W."/>
            <person name="Condon B.J."/>
            <person name="Copeland A.C."/>
            <person name="Dhillon B."/>
            <person name="Glaser F."/>
            <person name="Hesse C.N."/>
            <person name="Kosti I."/>
            <person name="LaButti K."/>
            <person name="Lindquist E.A."/>
            <person name="Lucas S."/>
            <person name="Salamov A.A."/>
            <person name="Bradshaw R.E."/>
            <person name="Ciuffetti L."/>
            <person name="Hamelin R.C."/>
            <person name="Kema G.H.J."/>
            <person name="Lawrence C."/>
            <person name="Scott J.A."/>
            <person name="Spatafora J.W."/>
            <person name="Turgeon B.G."/>
            <person name="de Wit P.J.G.M."/>
            <person name="Zhong S."/>
            <person name="Goodwin S.B."/>
            <person name="Grigoriev I.V."/>
        </authorList>
    </citation>
    <scope>NUCLEOTIDE SEQUENCE [LARGE SCALE GENOMIC DNA]</scope>
    <source>
        <strain evidence="1 2">SO2202</strain>
    </source>
</reference>
<dbReference type="HOGENOM" id="CLU_2110502_0_0_1"/>
<evidence type="ECO:0000313" key="1">
    <source>
        <dbReference type="EMBL" id="EMF16472.1"/>
    </source>
</evidence>
<name>N1QJK5_SPHMS</name>
<accession>N1QJK5</accession>
<dbReference type="EMBL" id="KB456260">
    <property type="protein sequence ID" value="EMF16472.1"/>
    <property type="molecule type" value="Genomic_DNA"/>
</dbReference>
<sequence>MGSPRLAQGYNAYTRNSVSCTKSIRRRRLPRPQTPYVTTHASWVVMIDISAAYLIREEIAAKSEYTFRLNIGRIVELSRSRLEDSKSSTRTSWAFIDWHHTGELLVIVRGEHCGL</sequence>
<dbReference type="AlphaFoldDB" id="N1QJK5"/>
<dbReference type="GeneID" id="27898121"/>
<evidence type="ECO:0000313" key="2">
    <source>
        <dbReference type="Proteomes" id="UP000016931"/>
    </source>
</evidence>
<organism evidence="1 2">
    <name type="scientific">Sphaerulina musiva (strain SO2202)</name>
    <name type="common">Poplar stem canker fungus</name>
    <name type="synonym">Septoria musiva</name>
    <dbReference type="NCBI Taxonomy" id="692275"/>
    <lineage>
        <taxon>Eukaryota</taxon>
        <taxon>Fungi</taxon>
        <taxon>Dikarya</taxon>
        <taxon>Ascomycota</taxon>
        <taxon>Pezizomycotina</taxon>
        <taxon>Dothideomycetes</taxon>
        <taxon>Dothideomycetidae</taxon>
        <taxon>Mycosphaerellales</taxon>
        <taxon>Mycosphaerellaceae</taxon>
        <taxon>Sphaerulina</taxon>
    </lineage>
</organism>
<keyword evidence="2" id="KW-1185">Reference proteome</keyword>